<feature type="region of interest" description="Disordered" evidence="5">
    <location>
        <begin position="173"/>
        <end position="197"/>
    </location>
</feature>
<evidence type="ECO:0000256" key="3">
    <source>
        <dbReference type="ARBA" id="ARBA00022801"/>
    </source>
</evidence>
<dbReference type="InterPro" id="IPR002252">
    <property type="entry name" value="Glyco_hydro_36"/>
</dbReference>
<keyword evidence="4" id="KW-0326">Glycosidase</keyword>
<evidence type="ECO:0000313" key="8">
    <source>
        <dbReference type="Proteomes" id="UP000464507"/>
    </source>
</evidence>
<dbReference type="Pfam" id="PF02065">
    <property type="entry name" value="Melibiase"/>
    <property type="match status" value="1"/>
</dbReference>
<proteinExistence type="predicted"/>
<dbReference type="AlphaFoldDB" id="A0A7L5ALQ9"/>
<dbReference type="PRINTS" id="PR00743">
    <property type="entry name" value="GLHYDRLASE36"/>
</dbReference>
<dbReference type="SUPFAM" id="SSF51445">
    <property type="entry name" value="(Trans)glycosidases"/>
    <property type="match status" value="1"/>
</dbReference>
<accession>A0A7L5ALQ9</accession>
<dbReference type="EMBL" id="CP017146">
    <property type="protein sequence ID" value="QHO70071.1"/>
    <property type="molecule type" value="Genomic_DNA"/>
</dbReference>
<name>A0A7L5ALQ9_9MICO</name>
<evidence type="ECO:0000259" key="6">
    <source>
        <dbReference type="Pfam" id="PF16875"/>
    </source>
</evidence>
<dbReference type="RefSeq" id="WP_161887492.1">
    <property type="nucleotide sequence ID" value="NZ_CP017146.1"/>
</dbReference>
<comment type="catalytic activity">
    <reaction evidence="1">
        <text>Hydrolysis of terminal, non-reducing alpha-D-galactose residues in alpha-D-galactosides, including galactose oligosaccharides, galactomannans and galactolipids.</text>
        <dbReference type="EC" id="3.2.1.22"/>
    </reaction>
</comment>
<protein>
    <recommendedName>
        <fullName evidence="2">alpha-galactosidase</fullName>
        <ecNumber evidence="2">3.2.1.22</ecNumber>
    </recommendedName>
</protein>
<evidence type="ECO:0000256" key="4">
    <source>
        <dbReference type="ARBA" id="ARBA00023295"/>
    </source>
</evidence>
<feature type="domain" description="Glycosyl hydrolase family 36 N-terminal" evidence="6">
    <location>
        <begin position="23"/>
        <end position="255"/>
    </location>
</feature>
<evidence type="ECO:0000313" key="7">
    <source>
        <dbReference type="EMBL" id="QHO70071.1"/>
    </source>
</evidence>
<evidence type="ECO:0000256" key="5">
    <source>
        <dbReference type="SAM" id="MobiDB-lite"/>
    </source>
</evidence>
<dbReference type="GO" id="GO:0016052">
    <property type="term" value="P:carbohydrate catabolic process"/>
    <property type="evidence" value="ECO:0007669"/>
    <property type="project" value="InterPro"/>
</dbReference>
<evidence type="ECO:0000256" key="1">
    <source>
        <dbReference type="ARBA" id="ARBA00001255"/>
    </source>
</evidence>
<dbReference type="PANTHER" id="PTHR43053">
    <property type="entry name" value="GLYCOSIDASE FAMILY 31"/>
    <property type="match status" value="1"/>
</dbReference>
<organism evidence="7 8">
    <name type="scientific">Marisediminicola antarctica</name>
    <dbReference type="NCBI Taxonomy" id="674079"/>
    <lineage>
        <taxon>Bacteria</taxon>
        <taxon>Bacillati</taxon>
        <taxon>Actinomycetota</taxon>
        <taxon>Actinomycetes</taxon>
        <taxon>Micrococcales</taxon>
        <taxon>Microbacteriaceae</taxon>
        <taxon>Marisediminicola</taxon>
    </lineage>
</organism>
<dbReference type="EC" id="3.2.1.22" evidence="2"/>
<dbReference type="InterPro" id="IPR013785">
    <property type="entry name" value="Aldolase_TIM"/>
</dbReference>
<keyword evidence="8" id="KW-1185">Reference proteome</keyword>
<dbReference type="InterPro" id="IPR031704">
    <property type="entry name" value="Glyco_hydro_36_N"/>
</dbReference>
<dbReference type="Gene3D" id="3.20.20.70">
    <property type="entry name" value="Aldolase class I"/>
    <property type="match status" value="1"/>
</dbReference>
<gene>
    <name evidence="7" type="ORF">BHD05_10865</name>
</gene>
<dbReference type="PANTHER" id="PTHR43053:SF3">
    <property type="entry name" value="ALPHA-GALACTOSIDASE C-RELATED"/>
    <property type="match status" value="1"/>
</dbReference>
<dbReference type="GO" id="GO:0004557">
    <property type="term" value="F:alpha-galactosidase activity"/>
    <property type="evidence" value="ECO:0007669"/>
    <property type="project" value="UniProtKB-EC"/>
</dbReference>
<dbReference type="Proteomes" id="UP000464507">
    <property type="component" value="Chromosome"/>
</dbReference>
<keyword evidence="3" id="KW-0378">Hydrolase</keyword>
<dbReference type="Gene3D" id="2.70.98.60">
    <property type="entry name" value="alpha-galactosidase from lactobacil brevis"/>
    <property type="match status" value="1"/>
</dbReference>
<dbReference type="InterPro" id="IPR038417">
    <property type="entry name" value="Alpga-gal_N_sf"/>
</dbReference>
<evidence type="ECO:0000256" key="2">
    <source>
        <dbReference type="ARBA" id="ARBA00012755"/>
    </source>
</evidence>
<sequence length="698" mass="75795">MHRIIHLRASGSSLVLDARGAGAPFFLHWGCDLGPLSDAELAQLADSIAPAVSPSSIDGQLRLSLVPLESEGWSGLPGVAGANDAGPLSPAFLLTGIDQTNDSSLRVRLADETIGLELEASIGIDAHGVLECRSTVTNRAPDAFTLSRLAVTLPVPARARELLDFTGRWSHERRPQRRSLDHGSWSRQSRHGRTGHDSPFVLVAGTEGFGFRSGEVWAVHIAFSGDQQLSADSHATGHALLSGGELLAPGEVRLEPGQSHRSPAVVAAWSAEGLDGISARFHDRVRERHPLPLRKVIMNTWEAVYFEHDLDRLTCLAETAAAVGVERFVLDDGWMTGRTDDRRALGDWTVDPVNWPDGLHPLIDRVHALGMDFGLWVEPEMVSVDSDLARAHPEWLLRGRADRLPQPWRQQFALDLGNPDAFENILGQLTALLDEYPIAYLKWDQNRDLLGGSSLRQTRATYRLMDALRERYPGLEIESCSSGGARVDLGVIERTDRIWVSDTNDPLERQSIQRWTGLLLPPEYLGSHLGAPTAHTTGRTSDMGLRLATAFFLSAGIEWDLGQADAADLQAIRTWITLYTQSRALLHSGRTVRADAADPAILVHGVVAPDAAIFAVVCLTAPRDAVPAPVLFPGLDPDTRYRIEVLDLGAGPRVMQDQAPPWTESGGLVLSGRVLGAVGIAMPLLLPAQALVLRCVAV</sequence>
<reference evidence="7 8" key="1">
    <citation type="submission" date="2016-09" db="EMBL/GenBank/DDBJ databases">
        <title>Complete genome sequence of microbes from the polar regions.</title>
        <authorList>
            <person name="Liao L."/>
            <person name="Chen B."/>
        </authorList>
    </citation>
    <scope>NUCLEOTIDE SEQUENCE [LARGE SCALE GENOMIC DNA]</scope>
    <source>
        <strain evidence="7 8">ZS314</strain>
    </source>
</reference>
<dbReference type="OrthoDB" id="9758822at2"/>
<dbReference type="InterPro" id="IPR050985">
    <property type="entry name" value="Alpha-glycosidase_related"/>
</dbReference>
<dbReference type="Pfam" id="PF16875">
    <property type="entry name" value="Glyco_hydro_36N"/>
    <property type="match status" value="1"/>
</dbReference>
<dbReference type="CDD" id="cd14791">
    <property type="entry name" value="GH36"/>
    <property type="match status" value="1"/>
</dbReference>
<dbReference type="InterPro" id="IPR017853">
    <property type="entry name" value="GH"/>
</dbReference>
<dbReference type="KEGG" id="mant:BHD05_10865"/>